<evidence type="ECO:0000313" key="10">
    <source>
        <dbReference type="EMBL" id="KAK9759023.1"/>
    </source>
</evidence>
<dbReference type="GO" id="GO:0030431">
    <property type="term" value="P:sleep"/>
    <property type="evidence" value="ECO:0007669"/>
    <property type="project" value="InterPro"/>
</dbReference>
<evidence type="ECO:0000256" key="8">
    <source>
        <dbReference type="ARBA" id="ARBA00023288"/>
    </source>
</evidence>
<keyword evidence="4 9" id="KW-0732">Signal</keyword>
<evidence type="ECO:0000256" key="4">
    <source>
        <dbReference type="ARBA" id="ARBA00022729"/>
    </source>
</evidence>
<evidence type="ECO:0000256" key="7">
    <source>
        <dbReference type="ARBA" id="ARBA00023180"/>
    </source>
</evidence>
<dbReference type="GO" id="GO:0098552">
    <property type="term" value="C:side of membrane"/>
    <property type="evidence" value="ECO:0007669"/>
    <property type="project" value="UniProtKB-KW"/>
</dbReference>
<dbReference type="Pfam" id="PF17064">
    <property type="entry name" value="QVR"/>
    <property type="match status" value="1"/>
</dbReference>
<accession>A0AAW1NBZ3</accession>
<keyword evidence="7" id="KW-0325">Glycoprotein</keyword>
<evidence type="ECO:0000256" key="5">
    <source>
        <dbReference type="ARBA" id="ARBA00022989"/>
    </source>
</evidence>
<comment type="subcellular location">
    <subcellularLocation>
        <location evidence="1">Membrane</location>
        <topology evidence="1">Lipid-anchor</topology>
        <topology evidence="1">GPI-anchor</topology>
    </subcellularLocation>
</comment>
<evidence type="ECO:0000313" key="11">
    <source>
        <dbReference type="Proteomes" id="UP001458880"/>
    </source>
</evidence>
<reference evidence="10 11" key="1">
    <citation type="journal article" date="2024" name="BMC Genomics">
        <title>De novo assembly and annotation of Popillia japonica's genome with initial clues to its potential as an invasive pest.</title>
        <authorList>
            <person name="Cucini C."/>
            <person name="Boschi S."/>
            <person name="Funari R."/>
            <person name="Cardaioli E."/>
            <person name="Iannotti N."/>
            <person name="Marturano G."/>
            <person name="Paoli F."/>
            <person name="Bruttini M."/>
            <person name="Carapelli A."/>
            <person name="Frati F."/>
            <person name="Nardi F."/>
        </authorList>
    </citation>
    <scope>NUCLEOTIDE SEQUENCE [LARGE SCALE GENOMIC DNA]</scope>
    <source>
        <strain evidence="10">DMR45628</strain>
    </source>
</reference>
<feature type="chain" id="PRO_5043732709" description="Protein sleepless" evidence="9">
    <location>
        <begin position="20"/>
        <end position="160"/>
    </location>
</feature>
<keyword evidence="6" id="KW-0472">Membrane</keyword>
<proteinExistence type="predicted"/>
<dbReference type="AlphaFoldDB" id="A0AAW1NBZ3"/>
<sequence>MKLMLVLYTAISLIWQTHALTCYSCNEINSGSCFNITSASNQFIGRCMNEGRSLDTQPNQQTYYADEMDTRASMIRCVEYRQFHYIRNETEIFRGCMLRENADAVCQSMANNGYLYFYNLTHCRTCNEDLCNLGYRNNMDAVAFITTLLTVSLTYFWDFI</sequence>
<protein>
    <recommendedName>
        <fullName evidence="12">Protein sleepless</fullName>
    </recommendedName>
</protein>
<feature type="signal peptide" evidence="9">
    <location>
        <begin position="1"/>
        <end position="19"/>
    </location>
</feature>
<evidence type="ECO:0000256" key="6">
    <source>
        <dbReference type="ARBA" id="ARBA00023136"/>
    </source>
</evidence>
<evidence type="ECO:0000256" key="1">
    <source>
        <dbReference type="ARBA" id="ARBA00004589"/>
    </source>
</evidence>
<keyword evidence="8" id="KW-0449">Lipoprotein</keyword>
<comment type="caution">
    <text evidence="10">The sequence shown here is derived from an EMBL/GenBank/DDBJ whole genome shotgun (WGS) entry which is preliminary data.</text>
</comment>
<evidence type="ECO:0000256" key="2">
    <source>
        <dbReference type="ARBA" id="ARBA00022622"/>
    </source>
</evidence>
<keyword evidence="2" id="KW-0336">GPI-anchor</keyword>
<name>A0AAW1NBZ3_POPJA</name>
<dbReference type="PANTHER" id="PTHR33562">
    <property type="entry name" value="ATILLA, ISOFORM B-RELATED-RELATED"/>
    <property type="match status" value="1"/>
</dbReference>
<keyword evidence="5" id="KW-1133">Transmembrane helix</keyword>
<dbReference type="Proteomes" id="UP001458880">
    <property type="component" value="Unassembled WGS sequence"/>
</dbReference>
<gene>
    <name evidence="10" type="ORF">QE152_g223</name>
</gene>
<dbReference type="InterPro" id="IPR031424">
    <property type="entry name" value="QVR-like"/>
</dbReference>
<evidence type="ECO:0008006" key="12">
    <source>
        <dbReference type="Google" id="ProtNLM"/>
    </source>
</evidence>
<keyword evidence="3" id="KW-0812">Transmembrane</keyword>
<dbReference type="GO" id="GO:0032222">
    <property type="term" value="P:regulation of synaptic transmission, cholinergic"/>
    <property type="evidence" value="ECO:0007669"/>
    <property type="project" value="InterPro"/>
</dbReference>
<keyword evidence="11" id="KW-1185">Reference proteome</keyword>
<organism evidence="10 11">
    <name type="scientific">Popillia japonica</name>
    <name type="common">Japanese beetle</name>
    <dbReference type="NCBI Taxonomy" id="7064"/>
    <lineage>
        <taxon>Eukaryota</taxon>
        <taxon>Metazoa</taxon>
        <taxon>Ecdysozoa</taxon>
        <taxon>Arthropoda</taxon>
        <taxon>Hexapoda</taxon>
        <taxon>Insecta</taxon>
        <taxon>Pterygota</taxon>
        <taxon>Neoptera</taxon>
        <taxon>Endopterygota</taxon>
        <taxon>Coleoptera</taxon>
        <taxon>Polyphaga</taxon>
        <taxon>Scarabaeiformia</taxon>
        <taxon>Scarabaeidae</taxon>
        <taxon>Rutelinae</taxon>
        <taxon>Popillia</taxon>
    </lineage>
</organism>
<evidence type="ECO:0000256" key="3">
    <source>
        <dbReference type="ARBA" id="ARBA00022692"/>
    </source>
</evidence>
<evidence type="ECO:0000256" key="9">
    <source>
        <dbReference type="SAM" id="SignalP"/>
    </source>
</evidence>
<dbReference type="EMBL" id="JASPKY010000002">
    <property type="protein sequence ID" value="KAK9759023.1"/>
    <property type="molecule type" value="Genomic_DNA"/>
</dbReference>
<dbReference type="PANTHER" id="PTHR33562:SF2">
    <property type="entry name" value="PROTEIN QUIVER"/>
    <property type="match status" value="1"/>
</dbReference>
<dbReference type="InterPro" id="IPR050975">
    <property type="entry name" value="Sleep_regulator"/>
</dbReference>